<evidence type="ECO:0000259" key="1">
    <source>
        <dbReference type="PROSITE" id="PS51192"/>
    </source>
</evidence>
<dbReference type="PANTHER" id="PTHR47396:SF1">
    <property type="entry name" value="ATP-DEPENDENT HELICASE IRC3-RELATED"/>
    <property type="match status" value="1"/>
</dbReference>
<dbReference type="CDD" id="cd17926">
    <property type="entry name" value="DEXHc_RE"/>
    <property type="match status" value="1"/>
</dbReference>
<dbReference type="InterPro" id="IPR006935">
    <property type="entry name" value="Helicase/UvrB_N"/>
</dbReference>
<keyword evidence="2" id="KW-0067">ATP-binding</keyword>
<sequence>MTGHYQSPGVAFTFLKDAETPRWRPAQVGALGALLSHWSVHDAEPALLSLPTGAGKSAIATAIPYLSAARRVLVVVPSKQLRSQLAEGFRTQSVLRDIGALDDLLTPRVVEMTGRASDWSALEDADVVVAIPTSISPEHYDKPPRRDLFDLIIVDEAHHASARTWRAILEHFASARRVLLTATPKRRDRKRLPGDIAFHYPLSRAIAEGYYKPVSADLIDVTPSITQEACDDLIMRRTLAVLDDPAHESSTVLVRANTAARARDLAQRYSAAGRDMVALTSSLSAARQEQIIAGLRDGSLRSVAVVGMLGEGFDLPRLRVAAYHDKHRSLSPTIQLIGRLVRSHPDFPQPSVLVAARDIDVFPSLQGGVRALYEEDADWASLVAGVIDNEIAEAKASRAFASALETAPNELSVESMVIPVRATVWECRANDWTPDFQKCLDELPVGARVRGGHEVFYRSMTMERSSLLLVTRRTESPRWHAHSGLESNRFDLHLLTWVPPRLRGQAGLLLANSDDGNVRKQLFQLLDTTDGRLRAADPERLHGAFDSLPRVSVSNVGVRNTNSGGRGTASYKTFAGPGVDRGLREVDTAQGAIGHAMAQVSQGEGLAAYNVGIAVEKAKMWESRLVPIRLYDDVMASFGARYWSSSAAANPLLPDVTRGSVLGALPESEVAFTDWHPGLLGADWYLDEEPLEHLDLQVRAGRDAAGEYLKLELRTDPAVPSPLWVGRQDLIGEVSSANEQSVEVHRGFATARSLEDLLTEFPPTVYFASGQTVVGSVIYERPRVNHSLSRLIASPMDWPNVDLEKQLDSSAVAAGKVSVHSYVRSHLVARPSRFQHRWVLHNDGKGEFADLIILELNIERDVRVELWHVKPAGGAKPSARVTDVEVVGAQAAKSRRWFSDPDLFTEMSARYVHGKSPVLTVVDGDDGLLTELLSPRSEQRPWTLLDARPVVRGEIVVAQPGLSWSKLEAKLATNDLSAVQIRDLLCVLDDAVGSLAVTRTVCAP</sequence>
<name>A0ABW0ZJ92_9ACTN</name>
<dbReference type="PROSITE" id="PS51192">
    <property type="entry name" value="HELICASE_ATP_BIND_1"/>
    <property type="match status" value="1"/>
</dbReference>
<organism evidence="2 3">
    <name type="scientific">Nocardioides vastitatis</name>
    <dbReference type="NCBI Taxonomy" id="2568655"/>
    <lineage>
        <taxon>Bacteria</taxon>
        <taxon>Bacillati</taxon>
        <taxon>Actinomycetota</taxon>
        <taxon>Actinomycetes</taxon>
        <taxon>Propionibacteriales</taxon>
        <taxon>Nocardioidaceae</taxon>
        <taxon>Nocardioides</taxon>
    </lineage>
</organism>
<protein>
    <submittedName>
        <fullName evidence="2">DEAD/DEAH box helicase</fullName>
        <ecNumber evidence="2">3.6.4.-</ecNumber>
    </submittedName>
</protein>
<evidence type="ECO:0000313" key="2">
    <source>
        <dbReference type="EMBL" id="MFC5730258.1"/>
    </source>
</evidence>
<accession>A0ABW0ZJ92</accession>
<dbReference type="Proteomes" id="UP001596072">
    <property type="component" value="Unassembled WGS sequence"/>
</dbReference>
<dbReference type="InterPro" id="IPR001650">
    <property type="entry name" value="Helicase_C-like"/>
</dbReference>
<reference evidence="3" key="1">
    <citation type="journal article" date="2019" name="Int. J. Syst. Evol. Microbiol.">
        <title>The Global Catalogue of Microorganisms (GCM) 10K type strain sequencing project: providing services to taxonomists for standard genome sequencing and annotation.</title>
        <authorList>
            <consortium name="The Broad Institute Genomics Platform"/>
            <consortium name="The Broad Institute Genome Sequencing Center for Infectious Disease"/>
            <person name="Wu L."/>
            <person name="Ma J."/>
        </authorList>
    </citation>
    <scope>NUCLEOTIDE SEQUENCE [LARGE SCALE GENOMIC DNA]</scope>
    <source>
        <strain evidence="3">YIM 94188</strain>
    </source>
</reference>
<dbReference type="GO" id="GO:0016787">
    <property type="term" value="F:hydrolase activity"/>
    <property type="evidence" value="ECO:0007669"/>
    <property type="project" value="UniProtKB-KW"/>
</dbReference>
<evidence type="ECO:0000313" key="3">
    <source>
        <dbReference type="Proteomes" id="UP001596072"/>
    </source>
</evidence>
<dbReference type="PANTHER" id="PTHR47396">
    <property type="entry name" value="TYPE I RESTRICTION ENZYME ECOKI R PROTEIN"/>
    <property type="match status" value="1"/>
</dbReference>
<keyword evidence="3" id="KW-1185">Reference proteome</keyword>
<dbReference type="Pfam" id="PF00271">
    <property type="entry name" value="Helicase_C"/>
    <property type="match status" value="1"/>
</dbReference>
<dbReference type="EMBL" id="JBHSNS010000007">
    <property type="protein sequence ID" value="MFC5730258.1"/>
    <property type="molecule type" value="Genomic_DNA"/>
</dbReference>
<dbReference type="InterPro" id="IPR014001">
    <property type="entry name" value="Helicase_ATP-bd"/>
</dbReference>
<dbReference type="SMART" id="SM00487">
    <property type="entry name" value="DEXDc"/>
    <property type="match status" value="1"/>
</dbReference>
<dbReference type="EC" id="3.6.4.-" evidence="2"/>
<dbReference type="Gene3D" id="3.40.50.300">
    <property type="entry name" value="P-loop containing nucleotide triphosphate hydrolases"/>
    <property type="match status" value="2"/>
</dbReference>
<dbReference type="GO" id="GO:0004386">
    <property type="term" value="F:helicase activity"/>
    <property type="evidence" value="ECO:0007669"/>
    <property type="project" value="UniProtKB-KW"/>
</dbReference>
<dbReference type="InterPro" id="IPR027417">
    <property type="entry name" value="P-loop_NTPase"/>
</dbReference>
<gene>
    <name evidence="2" type="ORF">ACFPQB_15145</name>
</gene>
<keyword evidence="2" id="KW-0347">Helicase</keyword>
<comment type="caution">
    <text evidence="2">The sequence shown here is derived from an EMBL/GenBank/DDBJ whole genome shotgun (WGS) entry which is preliminary data.</text>
</comment>
<feature type="domain" description="Helicase ATP-binding" evidence="1">
    <location>
        <begin position="37"/>
        <end position="202"/>
    </location>
</feature>
<dbReference type="RefSeq" id="WP_206056188.1">
    <property type="nucleotide sequence ID" value="NZ_JBHSNS010000007.1"/>
</dbReference>
<dbReference type="Pfam" id="PF04851">
    <property type="entry name" value="ResIII"/>
    <property type="match status" value="1"/>
</dbReference>
<keyword evidence="2" id="KW-0547">Nucleotide-binding</keyword>
<keyword evidence="2" id="KW-0378">Hydrolase</keyword>
<proteinExistence type="predicted"/>
<dbReference type="CDD" id="cd18785">
    <property type="entry name" value="SF2_C"/>
    <property type="match status" value="1"/>
</dbReference>
<dbReference type="InterPro" id="IPR050742">
    <property type="entry name" value="Helicase_Restrict-Modif_Enz"/>
</dbReference>
<dbReference type="SUPFAM" id="SSF52540">
    <property type="entry name" value="P-loop containing nucleoside triphosphate hydrolases"/>
    <property type="match status" value="1"/>
</dbReference>